<dbReference type="InterPro" id="IPR000515">
    <property type="entry name" value="MetI-like"/>
</dbReference>
<dbReference type="PANTHER" id="PTHR30183:SF3">
    <property type="entry name" value="MOLYBDENUM TRANSPORT SYSTEM PERMEASE PROTEIN MODB"/>
    <property type="match status" value="1"/>
</dbReference>
<name>A0A2T2XJJ0_9FIRM</name>
<feature type="transmembrane region" description="Helical" evidence="7">
    <location>
        <begin position="80"/>
        <end position="103"/>
    </location>
</feature>
<reference evidence="9 10" key="1">
    <citation type="journal article" date="2014" name="BMC Genomics">
        <title>Comparison of environmental and isolate Sulfobacillus genomes reveals diverse carbon, sulfur, nitrogen, and hydrogen metabolisms.</title>
        <authorList>
            <person name="Justice N.B."/>
            <person name="Norman A."/>
            <person name="Brown C.T."/>
            <person name="Singh A."/>
            <person name="Thomas B.C."/>
            <person name="Banfield J.F."/>
        </authorList>
    </citation>
    <scope>NUCLEOTIDE SEQUENCE [LARGE SCALE GENOMIC DNA]</scope>
    <source>
        <strain evidence="9">AMDSBA4</strain>
    </source>
</reference>
<dbReference type="PROSITE" id="PS50928">
    <property type="entry name" value="ABC_TM1"/>
    <property type="match status" value="1"/>
</dbReference>
<gene>
    <name evidence="9" type="ORF">C7B46_04275</name>
</gene>
<evidence type="ECO:0000256" key="1">
    <source>
        <dbReference type="ARBA" id="ARBA00004651"/>
    </source>
</evidence>
<keyword evidence="4 7" id="KW-0812">Transmembrane</keyword>
<evidence type="ECO:0000256" key="3">
    <source>
        <dbReference type="ARBA" id="ARBA00022475"/>
    </source>
</evidence>
<evidence type="ECO:0000256" key="2">
    <source>
        <dbReference type="ARBA" id="ARBA00022448"/>
    </source>
</evidence>
<dbReference type="InterPro" id="IPR035906">
    <property type="entry name" value="MetI-like_sf"/>
</dbReference>
<dbReference type="GO" id="GO:0055085">
    <property type="term" value="P:transmembrane transport"/>
    <property type="evidence" value="ECO:0007669"/>
    <property type="project" value="InterPro"/>
</dbReference>
<feature type="transmembrane region" description="Helical" evidence="7">
    <location>
        <begin position="176"/>
        <end position="199"/>
    </location>
</feature>
<feature type="domain" description="ABC transmembrane type-1" evidence="8">
    <location>
        <begin position="43"/>
        <end position="236"/>
    </location>
</feature>
<evidence type="ECO:0000259" key="8">
    <source>
        <dbReference type="PROSITE" id="PS50928"/>
    </source>
</evidence>
<evidence type="ECO:0000256" key="5">
    <source>
        <dbReference type="ARBA" id="ARBA00022989"/>
    </source>
</evidence>
<keyword evidence="3" id="KW-1003">Cell membrane</keyword>
<keyword evidence="6 7" id="KW-0472">Membrane</keyword>
<keyword evidence="2 7" id="KW-0813">Transport</keyword>
<dbReference type="CDD" id="cd06261">
    <property type="entry name" value="TM_PBP2"/>
    <property type="match status" value="1"/>
</dbReference>
<dbReference type="PANTHER" id="PTHR30183">
    <property type="entry name" value="MOLYBDENUM TRANSPORT SYSTEM PERMEASE PROTEIN MODB"/>
    <property type="match status" value="1"/>
</dbReference>
<evidence type="ECO:0000313" key="10">
    <source>
        <dbReference type="Proteomes" id="UP000242972"/>
    </source>
</evidence>
<evidence type="ECO:0000256" key="6">
    <source>
        <dbReference type="ARBA" id="ARBA00023136"/>
    </source>
</evidence>
<feature type="transmembrane region" description="Helical" evidence="7">
    <location>
        <begin position="219"/>
        <end position="240"/>
    </location>
</feature>
<comment type="subcellular location">
    <subcellularLocation>
        <location evidence="1 7">Cell membrane</location>
        <topology evidence="1 7">Multi-pass membrane protein</topology>
    </subcellularLocation>
</comment>
<evidence type="ECO:0000313" key="9">
    <source>
        <dbReference type="EMBL" id="PSR34659.1"/>
    </source>
</evidence>
<dbReference type="Pfam" id="PF00528">
    <property type="entry name" value="BPD_transp_1"/>
    <property type="match status" value="1"/>
</dbReference>
<dbReference type="Gene3D" id="1.10.3720.10">
    <property type="entry name" value="MetI-like"/>
    <property type="match status" value="1"/>
</dbReference>
<dbReference type="EMBL" id="PXYW01000007">
    <property type="protein sequence ID" value="PSR34659.1"/>
    <property type="molecule type" value="Genomic_DNA"/>
</dbReference>
<feature type="transmembrane region" description="Helical" evidence="7">
    <location>
        <begin position="123"/>
        <end position="142"/>
    </location>
</feature>
<evidence type="ECO:0000256" key="7">
    <source>
        <dbReference type="RuleBase" id="RU363032"/>
    </source>
</evidence>
<dbReference type="AlphaFoldDB" id="A0A2T2XJJ0"/>
<organism evidence="9 10">
    <name type="scientific">Sulfobacillus benefaciens</name>
    <dbReference type="NCBI Taxonomy" id="453960"/>
    <lineage>
        <taxon>Bacteria</taxon>
        <taxon>Bacillati</taxon>
        <taxon>Bacillota</taxon>
        <taxon>Clostridia</taxon>
        <taxon>Eubacteriales</taxon>
        <taxon>Clostridiales Family XVII. Incertae Sedis</taxon>
        <taxon>Sulfobacillus</taxon>
    </lineage>
</organism>
<comment type="caution">
    <text evidence="9">The sequence shown here is derived from an EMBL/GenBank/DDBJ whole genome shotgun (WGS) entry which is preliminary data.</text>
</comment>
<feature type="transmembrane region" description="Helical" evidence="7">
    <location>
        <begin position="7"/>
        <end position="27"/>
    </location>
</feature>
<protein>
    <submittedName>
        <fullName evidence="9">ABC transporter permease</fullName>
    </submittedName>
</protein>
<dbReference type="GO" id="GO:0005886">
    <property type="term" value="C:plasma membrane"/>
    <property type="evidence" value="ECO:0007669"/>
    <property type="project" value="UniProtKB-SubCell"/>
</dbReference>
<dbReference type="Proteomes" id="UP000242972">
    <property type="component" value="Unassembled WGS sequence"/>
</dbReference>
<keyword evidence="5 7" id="KW-1133">Transmembrane helix</keyword>
<dbReference type="SUPFAM" id="SSF161098">
    <property type="entry name" value="MetI-like"/>
    <property type="match status" value="1"/>
</dbReference>
<comment type="similarity">
    <text evidence="7">Belongs to the binding-protein-dependent transport system permease family.</text>
</comment>
<proteinExistence type="inferred from homology"/>
<accession>A0A2T2XJJ0</accession>
<feature type="transmembrane region" description="Helical" evidence="7">
    <location>
        <begin position="47"/>
        <end position="68"/>
    </location>
</feature>
<sequence>MRRLLGIWSGITLAVLFVPVVVLFLHAGSLEQTIRSTAGRNAIEVTLGSGIIALAVDLLFGIPLSWILARLVRPKWRRWWGTLLIIPLLMPPLVLGLVLAYVVGPASPIGSTISLANTFAGLVIAQIYESLPFFVLTAWGYLGAIPRSLEEDVWVLGKSPWQTFWFVTWPMARAGFAIAAAMAWARIVGAFGAPVVVAYHPSGLPVAIWIQLQEQGLPAALGLALWLIIVSLPLPVWLNWRFSHVRYDR</sequence>
<evidence type="ECO:0000256" key="4">
    <source>
        <dbReference type="ARBA" id="ARBA00022692"/>
    </source>
</evidence>